<feature type="chain" id="PRO_5040913716" evidence="1">
    <location>
        <begin position="19"/>
        <end position="509"/>
    </location>
</feature>
<keyword evidence="3" id="KW-1185">Reference proteome</keyword>
<dbReference type="AlphaFoldDB" id="A0A9X2HRR3"/>
<protein>
    <submittedName>
        <fullName evidence="2">Uncharacterized protein</fullName>
    </submittedName>
</protein>
<organism evidence="2 3">
    <name type="scientific">Sphingomonas tagetis</name>
    <dbReference type="NCBI Taxonomy" id="2949092"/>
    <lineage>
        <taxon>Bacteria</taxon>
        <taxon>Pseudomonadati</taxon>
        <taxon>Pseudomonadota</taxon>
        <taxon>Alphaproteobacteria</taxon>
        <taxon>Sphingomonadales</taxon>
        <taxon>Sphingomonadaceae</taxon>
        <taxon>Sphingomonas</taxon>
    </lineage>
</organism>
<dbReference type="EMBL" id="JAMLDX010000006">
    <property type="protein sequence ID" value="MCP3730680.1"/>
    <property type="molecule type" value="Genomic_DNA"/>
</dbReference>
<dbReference type="RefSeq" id="WP_254292810.1">
    <property type="nucleotide sequence ID" value="NZ_JAMLDX010000006.1"/>
</dbReference>
<dbReference type="Proteomes" id="UP001139451">
    <property type="component" value="Unassembled WGS sequence"/>
</dbReference>
<proteinExistence type="predicted"/>
<name>A0A9X2HRR3_9SPHN</name>
<comment type="caution">
    <text evidence="2">The sequence shown here is derived from an EMBL/GenBank/DDBJ whole genome shotgun (WGS) entry which is preliminary data.</text>
</comment>
<evidence type="ECO:0000256" key="1">
    <source>
        <dbReference type="SAM" id="SignalP"/>
    </source>
</evidence>
<evidence type="ECO:0000313" key="3">
    <source>
        <dbReference type="Proteomes" id="UP001139451"/>
    </source>
</evidence>
<accession>A0A9X2HRR3</accession>
<keyword evidence="1" id="KW-0732">Signal</keyword>
<sequence length="509" mass="57430">MRLLLVLILLAFIPPAHAGFVRKDYRYEGGVALDIAALPRTGGRKAYWAEVERQSRACIAAKKGNAVPCSLLRADALQDDATKYSMGLAGLPDFRKSKTSDEILPQHFYDDVLPAILDHVQTAFYASNAYLDSSATITAVLVRAARLCDTAARCLKYEAKLQSVLQTMPPEATTYHLDSLELRQLLVALQSWRAPDAALAASLSYLRSPYAGRCDLCVETVARDFIKRGRAADAQRLLRYRDDMRVTLPKAASWLEQRVQEENLLEGERLFLPANHVRIFERSLSLLAAQYELSGERAPLTGRIRELCQSVSGIYAVPRSYLDELDAARKRCYKYLAFALYDRATYAGDMAARREAHAIAATIVGLSDEELESTTLDRWTYDEGVKLIFIDGVTYRDFDLGYRIALRDTYNYQFQANLRFRNGRIDAETRRRYLFDAMCTMQRYECFSTGIRARDSSGVAEQALPEPVTFAPFAMDPSYVAQRDLTFKRWVSVNWTLAQRGASGRRAAN</sequence>
<evidence type="ECO:0000313" key="2">
    <source>
        <dbReference type="EMBL" id="MCP3730680.1"/>
    </source>
</evidence>
<reference evidence="2" key="1">
    <citation type="submission" date="2022-05" db="EMBL/GenBank/DDBJ databases">
        <title>Sphingomonas sp. strain MG17 Genome sequencing and assembly.</title>
        <authorList>
            <person name="Kim I."/>
        </authorList>
    </citation>
    <scope>NUCLEOTIDE SEQUENCE</scope>
    <source>
        <strain evidence="2">MG17</strain>
    </source>
</reference>
<gene>
    <name evidence="2" type="ORF">M9978_09595</name>
</gene>
<feature type="signal peptide" evidence="1">
    <location>
        <begin position="1"/>
        <end position="18"/>
    </location>
</feature>